<dbReference type="Proteomes" id="UP000298416">
    <property type="component" value="Unassembled WGS sequence"/>
</dbReference>
<comment type="caution">
    <text evidence="6">Lacks conserved residue(s) required for the propagation of feature annotation.</text>
</comment>
<accession>A0A8X8XVL2</accession>
<feature type="signal peptide" evidence="7">
    <location>
        <begin position="1"/>
        <end position="23"/>
    </location>
</feature>
<evidence type="ECO:0000256" key="4">
    <source>
        <dbReference type="ARBA" id="ARBA00022737"/>
    </source>
</evidence>
<dbReference type="PANTHER" id="PTHR33491">
    <property type="entry name" value="OSJNBA0016N04.9 PROTEIN"/>
    <property type="match status" value="1"/>
</dbReference>
<comment type="subcellular location">
    <subcellularLocation>
        <location evidence="1">Membrane</location>
        <topology evidence="1">Single-pass membrane protein</topology>
    </subcellularLocation>
</comment>
<name>A0A8X8XVL2_SALSN</name>
<keyword evidence="2 6" id="KW-0245">EGF-like domain</keyword>
<dbReference type="SMART" id="SM00179">
    <property type="entry name" value="EGF_CA"/>
    <property type="match status" value="1"/>
</dbReference>
<dbReference type="InterPro" id="IPR000742">
    <property type="entry name" value="EGF"/>
</dbReference>
<evidence type="ECO:0000256" key="6">
    <source>
        <dbReference type="PROSITE-ProRule" id="PRU00076"/>
    </source>
</evidence>
<dbReference type="CDD" id="cd00054">
    <property type="entry name" value="EGF_CA"/>
    <property type="match status" value="1"/>
</dbReference>
<dbReference type="PROSITE" id="PS00010">
    <property type="entry name" value="ASX_HYDROXYL"/>
    <property type="match status" value="1"/>
</dbReference>
<dbReference type="GO" id="GO:0016020">
    <property type="term" value="C:membrane"/>
    <property type="evidence" value="ECO:0007669"/>
    <property type="project" value="UniProtKB-SubCell"/>
</dbReference>
<reference evidence="9" key="2">
    <citation type="submission" date="2020-08" db="EMBL/GenBank/DDBJ databases">
        <title>Plant Genome Project.</title>
        <authorList>
            <person name="Zhang R.-G."/>
        </authorList>
    </citation>
    <scope>NUCLEOTIDE SEQUENCE</scope>
    <source>
        <strain evidence="9">Huo1</strain>
        <tissue evidence="9">Leaf</tissue>
    </source>
</reference>
<dbReference type="GO" id="GO:0005509">
    <property type="term" value="F:calcium ion binding"/>
    <property type="evidence" value="ECO:0007669"/>
    <property type="project" value="InterPro"/>
</dbReference>
<evidence type="ECO:0000256" key="3">
    <source>
        <dbReference type="ARBA" id="ARBA00022729"/>
    </source>
</evidence>
<dbReference type="InterPro" id="IPR025287">
    <property type="entry name" value="WAK_GUB"/>
</dbReference>
<keyword evidence="5" id="KW-1015">Disulfide bond</keyword>
<evidence type="ECO:0000313" key="10">
    <source>
        <dbReference type="Proteomes" id="UP000298416"/>
    </source>
</evidence>
<gene>
    <name evidence="9" type="ORF">SASPL_120509</name>
</gene>
<evidence type="ECO:0000256" key="1">
    <source>
        <dbReference type="ARBA" id="ARBA00004167"/>
    </source>
</evidence>
<organism evidence="9">
    <name type="scientific">Salvia splendens</name>
    <name type="common">Scarlet sage</name>
    <dbReference type="NCBI Taxonomy" id="180675"/>
    <lineage>
        <taxon>Eukaryota</taxon>
        <taxon>Viridiplantae</taxon>
        <taxon>Streptophyta</taxon>
        <taxon>Embryophyta</taxon>
        <taxon>Tracheophyta</taxon>
        <taxon>Spermatophyta</taxon>
        <taxon>Magnoliopsida</taxon>
        <taxon>eudicotyledons</taxon>
        <taxon>Gunneridae</taxon>
        <taxon>Pentapetalae</taxon>
        <taxon>asterids</taxon>
        <taxon>lamiids</taxon>
        <taxon>Lamiales</taxon>
        <taxon>Lamiaceae</taxon>
        <taxon>Nepetoideae</taxon>
        <taxon>Mentheae</taxon>
        <taxon>Salviinae</taxon>
        <taxon>Salvia</taxon>
        <taxon>Salvia subgen. Calosphace</taxon>
        <taxon>core Calosphace</taxon>
    </lineage>
</organism>
<dbReference type="InterPro" id="IPR000152">
    <property type="entry name" value="EGF-type_Asp/Asn_hydroxyl_site"/>
</dbReference>
<feature type="chain" id="PRO_5036499480" description="EGF-like domain-containing protein" evidence="7">
    <location>
        <begin position="24"/>
        <end position="701"/>
    </location>
</feature>
<proteinExistence type="predicted"/>
<evidence type="ECO:0000256" key="2">
    <source>
        <dbReference type="ARBA" id="ARBA00022536"/>
    </source>
</evidence>
<reference evidence="9" key="1">
    <citation type="submission" date="2018-01" db="EMBL/GenBank/DDBJ databases">
        <authorList>
            <person name="Mao J.F."/>
        </authorList>
    </citation>
    <scope>NUCLEOTIDE SEQUENCE</scope>
    <source>
        <strain evidence="9">Huo1</strain>
        <tissue evidence="9">Leaf</tissue>
    </source>
</reference>
<dbReference type="AlphaFoldDB" id="A0A8X8XVL2"/>
<dbReference type="Gene3D" id="2.10.25.10">
    <property type="entry name" value="Laminin"/>
    <property type="match status" value="1"/>
</dbReference>
<dbReference type="PROSITE" id="PS50026">
    <property type="entry name" value="EGF_3"/>
    <property type="match status" value="1"/>
</dbReference>
<dbReference type="InterPro" id="IPR049883">
    <property type="entry name" value="NOTCH1_EGF-like"/>
</dbReference>
<keyword evidence="4" id="KW-0677">Repeat</keyword>
<keyword evidence="10" id="KW-1185">Reference proteome</keyword>
<dbReference type="SMART" id="SM00181">
    <property type="entry name" value="EGF"/>
    <property type="match status" value="3"/>
</dbReference>
<evidence type="ECO:0000259" key="8">
    <source>
        <dbReference type="PROSITE" id="PS50026"/>
    </source>
</evidence>
<evidence type="ECO:0000256" key="5">
    <source>
        <dbReference type="ARBA" id="ARBA00023157"/>
    </source>
</evidence>
<evidence type="ECO:0000256" key="7">
    <source>
        <dbReference type="SAM" id="SignalP"/>
    </source>
</evidence>
<dbReference type="SUPFAM" id="SSF57196">
    <property type="entry name" value="EGF/Laminin"/>
    <property type="match status" value="1"/>
</dbReference>
<protein>
    <recommendedName>
        <fullName evidence="8">EGF-like domain-containing protein</fullName>
    </recommendedName>
</protein>
<dbReference type="PROSITE" id="PS01187">
    <property type="entry name" value="EGF_CA"/>
    <property type="match status" value="1"/>
</dbReference>
<feature type="domain" description="EGF-like" evidence="8">
    <location>
        <begin position="593"/>
        <end position="632"/>
    </location>
</feature>
<dbReference type="InterPro" id="IPR018097">
    <property type="entry name" value="EGF_Ca-bd_CS"/>
</dbReference>
<dbReference type="Pfam" id="PF13947">
    <property type="entry name" value="GUB_WAK_bind"/>
    <property type="match status" value="2"/>
</dbReference>
<sequence length="701" mass="77119">MMNPLQLISIFLILSALFSAALQVKPGCQDRCGDLLIPYPFGVGLKCSLNPYFNISCDASTYPPKAFLSIMKKEVIEFNQTYIRLKNPYMISACYDSSTGNQHRMSVDLTGTPYMFSYVNVVTAIGCDDMVLLSDGSSYTGGCSVFCANKNDTGGIGNCQFNGCCHERFPGFNSFVAAELIDVSRQSLREKLFPCSYAFIQEEENQDETETVFSYPLYYLNNLTALLNDNWASASRLPVVRLDWVAGTGNCSRAKTSVTYACGDDKSFCIDYDDYSDRGYTCSCVQGYDGNPYLPGGCQTISSSIAKVGCLDQCGEVSIPFPFGVGTNCYVEPAFEVVCNTATNPAKPFRRTLNTEIVELNSSKIVVNYMYLASTCYNNTKPQERRLTIDLLKTQYRLSDENWISAIGCEDMVVAVIGADKQSIIRSSCAMMCPGSWIDRGLDGSGAQCNYGTTAFGCCRVPIPRGTNYLEANLTNLFGRRAYGNDACSYAFVRYIKETDADRHSRTSAFISYSFTSNSTKITPDRLLTKKPSMALDWRIGAVNCKEARQDLAKYACRNNTDCVGFDSTLGGYLCNCSKGYKGNPYLSPGCEDIDECIDNMTNTCVSSSTCINEPGAFHCSCPKGYTGDGTKDGTGCIQKPPSKTKMIILIEDVRSFNDMPAVISDIGYTWPMSYKNAATSLSDTLPLVLFEIYDGMNEIK</sequence>
<keyword evidence="3 7" id="KW-0732">Signal</keyword>
<evidence type="ECO:0000313" key="9">
    <source>
        <dbReference type="EMBL" id="KAG6418306.1"/>
    </source>
</evidence>
<dbReference type="FunFam" id="2.10.25.10:FF:000038">
    <property type="entry name" value="Fibrillin 2"/>
    <property type="match status" value="1"/>
</dbReference>
<comment type="caution">
    <text evidence="9">The sequence shown here is derived from an EMBL/GenBank/DDBJ whole genome shotgun (WGS) entry which is preliminary data.</text>
</comment>
<dbReference type="EMBL" id="PNBA02000007">
    <property type="protein sequence ID" value="KAG6418306.1"/>
    <property type="molecule type" value="Genomic_DNA"/>
</dbReference>
<dbReference type="GO" id="GO:0030247">
    <property type="term" value="F:polysaccharide binding"/>
    <property type="evidence" value="ECO:0007669"/>
    <property type="project" value="InterPro"/>
</dbReference>
<dbReference type="InterPro" id="IPR001881">
    <property type="entry name" value="EGF-like_Ca-bd_dom"/>
</dbReference>
<dbReference type="Pfam" id="PF07645">
    <property type="entry name" value="EGF_CA"/>
    <property type="match status" value="1"/>
</dbReference>